<comment type="cofactor">
    <cofactor evidence="1">
        <name>FAD</name>
        <dbReference type="ChEBI" id="CHEBI:57692"/>
    </cofactor>
</comment>
<dbReference type="Gene3D" id="2.40.30.10">
    <property type="entry name" value="Translation factors"/>
    <property type="match status" value="1"/>
</dbReference>
<reference evidence="6" key="1">
    <citation type="journal article" date="2021" name="PeerJ">
        <title>Extensive microbial diversity within the chicken gut microbiome revealed by metagenomics and culture.</title>
        <authorList>
            <person name="Gilroy R."/>
            <person name="Ravi A."/>
            <person name="Getino M."/>
            <person name="Pursley I."/>
            <person name="Horton D.L."/>
            <person name="Alikhan N.F."/>
            <person name="Baker D."/>
            <person name="Gharbi K."/>
            <person name="Hall N."/>
            <person name="Watson M."/>
            <person name="Adriaenssens E.M."/>
            <person name="Foster-Nyarko E."/>
            <person name="Jarju S."/>
            <person name="Secka A."/>
            <person name="Antonio M."/>
            <person name="Oren A."/>
            <person name="Chaudhuri R.R."/>
            <person name="La Ragione R."/>
            <person name="Hildebrand F."/>
            <person name="Pallen M.J."/>
        </authorList>
    </citation>
    <scope>NUCLEOTIDE SEQUENCE</scope>
    <source>
        <strain evidence="6">ChiSxjej1B13-11774</strain>
    </source>
</reference>
<dbReference type="PANTHER" id="PTHR42887:SF2">
    <property type="entry name" value="OS12G0638800 PROTEIN"/>
    <property type="match status" value="1"/>
</dbReference>
<dbReference type="InterPro" id="IPR004792">
    <property type="entry name" value="BaiN-like"/>
</dbReference>
<dbReference type="EMBL" id="DXBP01000039">
    <property type="protein sequence ID" value="HIZ42106.1"/>
    <property type="molecule type" value="Genomic_DNA"/>
</dbReference>
<evidence type="ECO:0000256" key="2">
    <source>
        <dbReference type="ARBA" id="ARBA00022630"/>
    </source>
</evidence>
<dbReference type="Pfam" id="PF22780">
    <property type="entry name" value="HI0933_like_1st"/>
    <property type="match status" value="1"/>
</dbReference>
<dbReference type="Pfam" id="PF03486">
    <property type="entry name" value="HI0933_like"/>
    <property type="match status" value="1"/>
</dbReference>
<evidence type="ECO:0000256" key="3">
    <source>
        <dbReference type="ARBA" id="ARBA00022827"/>
    </source>
</evidence>
<feature type="domain" description="RsdA/BaiN/AoA(So)-like insert" evidence="5">
    <location>
        <begin position="189"/>
        <end position="344"/>
    </location>
</feature>
<dbReference type="NCBIfam" id="TIGR00275">
    <property type="entry name" value="aminoacetone oxidase family FAD-binding enzyme"/>
    <property type="match status" value="1"/>
</dbReference>
<evidence type="ECO:0000259" key="4">
    <source>
        <dbReference type="Pfam" id="PF03486"/>
    </source>
</evidence>
<protein>
    <submittedName>
        <fullName evidence="6">NAD(P)/FAD-dependent oxidoreductase</fullName>
    </submittedName>
</protein>
<dbReference type="InterPro" id="IPR036188">
    <property type="entry name" value="FAD/NAD-bd_sf"/>
</dbReference>
<dbReference type="InterPro" id="IPR023166">
    <property type="entry name" value="BaiN-like_dom_sf"/>
</dbReference>
<evidence type="ECO:0000313" key="7">
    <source>
        <dbReference type="Proteomes" id="UP000824048"/>
    </source>
</evidence>
<dbReference type="InterPro" id="IPR057661">
    <property type="entry name" value="RsdA/BaiN/AoA(So)_Rossmann"/>
</dbReference>
<reference evidence="6" key="2">
    <citation type="submission" date="2021-04" db="EMBL/GenBank/DDBJ databases">
        <authorList>
            <person name="Gilroy R."/>
        </authorList>
    </citation>
    <scope>NUCLEOTIDE SEQUENCE</scope>
    <source>
        <strain evidence="6">ChiSxjej1B13-11774</strain>
    </source>
</reference>
<evidence type="ECO:0000256" key="1">
    <source>
        <dbReference type="ARBA" id="ARBA00001974"/>
    </source>
</evidence>
<accession>A0A9D2ERE2</accession>
<dbReference type="Gene3D" id="1.10.8.260">
    <property type="entry name" value="HI0933 insert domain-like"/>
    <property type="match status" value="1"/>
</dbReference>
<dbReference type="PRINTS" id="PR00411">
    <property type="entry name" value="PNDRDTASEI"/>
</dbReference>
<feature type="domain" description="RsdA/BaiN/AoA(So)-like Rossmann fold-like" evidence="4">
    <location>
        <begin position="3"/>
        <end position="402"/>
    </location>
</feature>
<evidence type="ECO:0000259" key="5">
    <source>
        <dbReference type="Pfam" id="PF22780"/>
    </source>
</evidence>
<dbReference type="InterPro" id="IPR055178">
    <property type="entry name" value="RsdA/BaiN/AoA(So)-like_dom"/>
</dbReference>
<dbReference type="SUPFAM" id="SSF160996">
    <property type="entry name" value="HI0933 insert domain-like"/>
    <property type="match status" value="1"/>
</dbReference>
<keyword evidence="2" id="KW-0285">Flavoprotein</keyword>
<comment type="caution">
    <text evidence="6">The sequence shown here is derived from an EMBL/GenBank/DDBJ whole genome shotgun (WGS) entry which is preliminary data.</text>
</comment>
<evidence type="ECO:0000313" key="6">
    <source>
        <dbReference type="EMBL" id="HIZ42106.1"/>
    </source>
</evidence>
<dbReference type="AlphaFoldDB" id="A0A9D2ERE2"/>
<name>A0A9D2ERE2_9FIRM</name>
<organism evidence="6 7">
    <name type="scientific">Candidatus Gemmiger excrementigallinarum</name>
    <dbReference type="NCBI Taxonomy" id="2838609"/>
    <lineage>
        <taxon>Bacteria</taxon>
        <taxon>Bacillati</taxon>
        <taxon>Bacillota</taxon>
        <taxon>Clostridia</taxon>
        <taxon>Eubacteriales</taxon>
        <taxon>Gemmiger</taxon>
    </lineage>
</organism>
<proteinExistence type="predicted"/>
<gene>
    <name evidence="6" type="ORF">H9811_06055</name>
</gene>
<dbReference type="PANTHER" id="PTHR42887">
    <property type="entry name" value="OS12G0638800 PROTEIN"/>
    <property type="match status" value="1"/>
</dbReference>
<dbReference type="SUPFAM" id="SSF51905">
    <property type="entry name" value="FAD/NAD(P)-binding domain"/>
    <property type="match status" value="1"/>
</dbReference>
<sequence length="410" mass="43757">MTDLLIVGGGAAGLMAAGAACARGLRVTVLEHNPKGPGQKLLITGKGRCNVTSDSDVREFLPYVRHNGRFLYSSLYAFPPSAAMELFESLGVPMKTERGRRVFPKSDRAADVLAALRAYGQDAEFVRGSAKKLLLENGACAGVVTDRGQTLRATATLIATGGISYPVTGSDGSGYTLAKQAGHTIVPPQPSLCSLVSPDPACRRMMGLSLRNVKLTLLCDGKPLFSEQGEALFTHFGLSGPLVLSASTYIEDLARHQYVCEFDLKPALDEKTLYDRLTRDFTALGGHSAQGALEKLLPHSMRPVAVEKWGVDPATRAAQITREQKQALVQLCKHWAVPVTALGDREHAVVTAGGVDVREVDPKTMASKCCEGLYFAGEVLDVDARTGGYNLQIAWSTAQAAVRAIAGQMV</sequence>
<dbReference type="Proteomes" id="UP000824048">
    <property type="component" value="Unassembled WGS sequence"/>
</dbReference>
<keyword evidence="3" id="KW-0274">FAD</keyword>
<dbReference type="Gene3D" id="3.50.50.60">
    <property type="entry name" value="FAD/NAD(P)-binding domain"/>
    <property type="match status" value="1"/>
</dbReference>